<feature type="domain" description="SusD-like N-terminal" evidence="8">
    <location>
        <begin position="64"/>
        <end position="223"/>
    </location>
</feature>
<dbReference type="CDD" id="cd08977">
    <property type="entry name" value="SusD"/>
    <property type="match status" value="1"/>
</dbReference>
<comment type="subcellular location">
    <subcellularLocation>
        <location evidence="1">Cell outer membrane</location>
    </subcellularLocation>
</comment>
<dbReference type="Pfam" id="PF14322">
    <property type="entry name" value="SusD-like_3"/>
    <property type="match status" value="1"/>
</dbReference>
<dbReference type="AlphaFoldDB" id="A0A1N6DMT9"/>
<dbReference type="RefSeq" id="WP_074238111.1">
    <property type="nucleotide sequence ID" value="NZ_FSRA01000001.1"/>
</dbReference>
<dbReference type="SUPFAM" id="SSF48452">
    <property type="entry name" value="TPR-like"/>
    <property type="match status" value="1"/>
</dbReference>
<dbReference type="InterPro" id="IPR011990">
    <property type="entry name" value="TPR-like_helical_dom_sf"/>
</dbReference>
<proteinExistence type="inferred from homology"/>
<comment type="similarity">
    <text evidence="2">Belongs to the SusD family.</text>
</comment>
<reference evidence="9 10" key="1">
    <citation type="submission" date="2016-11" db="EMBL/GenBank/DDBJ databases">
        <authorList>
            <person name="Jaros S."/>
            <person name="Januszkiewicz K."/>
            <person name="Wedrychowicz H."/>
        </authorList>
    </citation>
    <scope>NUCLEOTIDE SEQUENCE [LARGE SCALE GENOMIC DNA]</scope>
    <source>
        <strain evidence="9 10">DSM 24787</strain>
    </source>
</reference>
<evidence type="ECO:0000259" key="8">
    <source>
        <dbReference type="Pfam" id="PF14322"/>
    </source>
</evidence>
<accession>A0A1N6DMT9</accession>
<feature type="domain" description="RagB/SusD" evidence="7">
    <location>
        <begin position="272"/>
        <end position="544"/>
    </location>
</feature>
<name>A0A1N6DMT9_9BACT</name>
<keyword evidence="4" id="KW-0472">Membrane</keyword>
<evidence type="ECO:0000256" key="2">
    <source>
        <dbReference type="ARBA" id="ARBA00006275"/>
    </source>
</evidence>
<feature type="chain" id="PRO_5013337398" evidence="6">
    <location>
        <begin position="19"/>
        <end position="546"/>
    </location>
</feature>
<dbReference type="EMBL" id="FSRA01000001">
    <property type="protein sequence ID" value="SIN71983.1"/>
    <property type="molecule type" value="Genomic_DNA"/>
</dbReference>
<dbReference type="Gene3D" id="1.25.40.390">
    <property type="match status" value="1"/>
</dbReference>
<organism evidence="9 10">
    <name type="scientific">Chitinophaga niabensis</name>
    <dbReference type="NCBI Taxonomy" id="536979"/>
    <lineage>
        <taxon>Bacteria</taxon>
        <taxon>Pseudomonadati</taxon>
        <taxon>Bacteroidota</taxon>
        <taxon>Chitinophagia</taxon>
        <taxon>Chitinophagales</taxon>
        <taxon>Chitinophagaceae</taxon>
        <taxon>Chitinophaga</taxon>
    </lineage>
</organism>
<sequence>MKSKYLLYILAGVCVVQAACKRVLESEPQDRLTGDLVFDEMDKNADNAKAFLYGIYAQLPSGYNRTENAYLDNGTDDGMASQDGDRTEDFRKGRISPLNVTDNTWGTNYGGIRRVNMFLSKIDKVPATAELKRAWKAEARFLRTMFYFELMKRWGGVPLMGDTILKITDDLNFSRSTVEQTKNYILAEIADYKDSLLPANMNDADVGRANKGAALALKARVLLYWASPLYNPDNIIQRWTDAANAAQEVTDLGVYTLSTDFAGLFITSKTTEMIFAKNGTPNQTVEQYNGPVGYLNAGAGKGLTSPSQELVDAFPMINGLPVTDPLSGYVASKPYEKRDARFEATILYNGKKWLNRAVETFEGGLDKPGGIITQTKTGYYLRKFMGKFESSTAYSNTIRPVILFRYAEVLLNFAEAKNEESGPVKPVYDALGLIRKRAGITGTTYGLPAGITKDSMRSIIQNERRIELAFEEHRHWDIRRWKIAGKVMNAPLSGMKIVKNTDGTFTYTRFAATTSAFDITRMYWYPIPYSEIETNPNMKQNTGWEY</sequence>
<keyword evidence="3 6" id="KW-0732">Signal</keyword>
<protein>
    <submittedName>
        <fullName evidence="9">Starch-binding associating with outer membrane</fullName>
    </submittedName>
</protein>
<dbReference type="InterPro" id="IPR012944">
    <property type="entry name" value="SusD_RagB_dom"/>
</dbReference>
<evidence type="ECO:0000256" key="1">
    <source>
        <dbReference type="ARBA" id="ARBA00004442"/>
    </source>
</evidence>
<dbReference type="Proteomes" id="UP000185003">
    <property type="component" value="Unassembled WGS sequence"/>
</dbReference>
<evidence type="ECO:0000313" key="10">
    <source>
        <dbReference type="Proteomes" id="UP000185003"/>
    </source>
</evidence>
<evidence type="ECO:0000256" key="4">
    <source>
        <dbReference type="ARBA" id="ARBA00023136"/>
    </source>
</evidence>
<dbReference type="InterPro" id="IPR033985">
    <property type="entry name" value="SusD-like_N"/>
</dbReference>
<evidence type="ECO:0000256" key="5">
    <source>
        <dbReference type="ARBA" id="ARBA00023237"/>
    </source>
</evidence>
<gene>
    <name evidence="9" type="ORF">SAMN04488055_0916</name>
</gene>
<evidence type="ECO:0000256" key="3">
    <source>
        <dbReference type="ARBA" id="ARBA00022729"/>
    </source>
</evidence>
<dbReference type="OrthoDB" id="5694214at2"/>
<keyword evidence="5" id="KW-0998">Cell outer membrane</keyword>
<evidence type="ECO:0000313" key="9">
    <source>
        <dbReference type="EMBL" id="SIN71983.1"/>
    </source>
</evidence>
<feature type="signal peptide" evidence="6">
    <location>
        <begin position="1"/>
        <end position="18"/>
    </location>
</feature>
<dbReference type="GO" id="GO:0009279">
    <property type="term" value="C:cell outer membrane"/>
    <property type="evidence" value="ECO:0007669"/>
    <property type="project" value="UniProtKB-SubCell"/>
</dbReference>
<evidence type="ECO:0000256" key="6">
    <source>
        <dbReference type="SAM" id="SignalP"/>
    </source>
</evidence>
<dbReference type="STRING" id="536979.SAMN04488055_0916"/>
<keyword evidence="10" id="KW-1185">Reference proteome</keyword>
<evidence type="ECO:0000259" key="7">
    <source>
        <dbReference type="Pfam" id="PF07980"/>
    </source>
</evidence>
<dbReference type="Pfam" id="PF07980">
    <property type="entry name" value="SusD_RagB"/>
    <property type="match status" value="1"/>
</dbReference>